<evidence type="ECO:0000259" key="2">
    <source>
        <dbReference type="SMART" id="SM00743"/>
    </source>
</evidence>
<evidence type="ECO:0000313" key="4">
    <source>
        <dbReference type="Proteomes" id="UP001141552"/>
    </source>
</evidence>
<feature type="domain" description="Agenet" evidence="2">
    <location>
        <begin position="1404"/>
        <end position="1468"/>
    </location>
</feature>
<feature type="compositionally biased region" description="Basic and acidic residues" evidence="1">
    <location>
        <begin position="1847"/>
        <end position="1856"/>
    </location>
</feature>
<dbReference type="Proteomes" id="UP001141552">
    <property type="component" value="Unassembled WGS sequence"/>
</dbReference>
<feature type="compositionally biased region" description="Polar residues" evidence="1">
    <location>
        <begin position="1693"/>
        <end position="1705"/>
    </location>
</feature>
<dbReference type="CDD" id="cd20403">
    <property type="entry name" value="Tudor_Agenet_FMRP-like_rpt2"/>
    <property type="match status" value="1"/>
</dbReference>
<dbReference type="Pfam" id="PF05641">
    <property type="entry name" value="Agenet"/>
    <property type="match status" value="1"/>
</dbReference>
<evidence type="ECO:0000256" key="1">
    <source>
        <dbReference type="SAM" id="MobiDB-lite"/>
    </source>
</evidence>
<feature type="region of interest" description="Disordered" evidence="1">
    <location>
        <begin position="468"/>
        <end position="491"/>
    </location>
</feature>
<name>A0A9Q0JFB8_9ROSI</name>
<feature type="region of interest" description="Disordered" evidence="1">
    <location>
        <begin position="1178"/>
        <end position="1224"/>
    </location>
</feature>
<dbReference type="PANTHER" id="PTHR48429">
    <property type="entry name" value="AGENET DOMAIN-CONTAINING PROTEIN"/>
    <property type="match status" value="1"/>
</dbReference>
<dbReference type="PANTHER" id="PTHR48429:SF1">
    <property type="entry name" value="AGENET DOMAIN-CONTAINING PROTEIN"/>
    <property type="match status" value="1"/>
</dbReference>
<dbReference type="OrthoDB" id="433924at2759"/>
<feature type="compositionally biased region" description="Polar residues" evidence="1">
    <location>
        <begin position="803"/>
        <end position="813"/>
    </location>
</feature>
<dbReference type="InterPro" id="IPR014002">
    <property type="entry name" value="Agenet_dom_plant"/>
</dbReference>
<reference evidence="3" key="2">
    <citation type="journal article" date="2023" name="Plants (Basel)">
        <title>Annotation of the Turnera subulata (Passifloraceae) Draft Genome Reveals the S-Locus Evolved after the Divergence of Turneroideae from Passifloroideae in a Stepwise Manner.</title>
        <authorList>
            <person name="Henning P.M."/>
            <person name="Roalson E.H."/>
            <person name="Mir W."/>
            <person name="McCubbin A.G."/>
            <person name="Shore J.S."/>
        </authorList>
    </citation>
    <scope>NUCLEOTIDE SEQUENCE</scope>
    <source>
        <strain evidence="3">F60SS</strain>
    </source>
</reference>
<feature type="compositionally biased region" description="Basic and acidic residues" evidence="1">
    <location>
        <begin position="579"/>
        <end position="594"/>
    </location>
</feature>
<feature type="compositionally biased region" description="Polar residues" evidence="1">
    <location>
        <begin position="1178"/>
        <end position="1201"/>
    </location>
</feature>
<comment type="caution">
    <text evidence="3">The sequence shown here is derived from an EMBL/GenBank/DDBJ whole genome shotgun (WGS) entry which is preliminary data.</text>
</comment>
<feature type="compositionally biased region" description="Basic and acidic residues" evidence="1">
    <location>
        <begin position="471"/>
        <end position="482"/>
    </location>
</feature>
<accession>A0A9Q0JFB8</accession>
<protein>
    <recommendedName>
        <fullName evidence="2">Agenet domain-containing protein</fullName>
    </recommendedName>
</protein>
<feature type="region of interest" description="Disordered" evidence="1">
    <location>
        <begin position="1673"/>
        <end position="1863"/>
    </location>
</feature>
<feature type="region of interest" description="Disordered" evidence="1">
    <location>
        <begin position="1253"/>
        <end position="1281"/>
    </location>
</feature>
<feature type="compositionally biased region" description="Basic and acidic residues" evidence="1">
    <location>
        <begin position="1358"/>
        <end position="1370"/>
    </location>
</feature>
<dbReference type="InterPro" id="IPR008395">
    <property type="entry name" value="Agenet-like_dom"/>
</dbReference>
<feature type="region of interest" description="Disordered" evidence="1">
    <location>
        <begin position="181"/>
        <end position="204"/>
    </location>
</feature>
<evidence type="ECO:0000313" key="3">
    <source>
        <dbReference type="EMBL" id="KAJ4838545.1"/>
    </source>
</evidence>
<proteinExistence type="predicted"/>
<sequence length="1881" mass="200543">MDYDDNDFQSQNLQLAGEGNNKFPPVLQPYALPKFDFDDNLQGHLRFDSLVETEVFLGIESNEDNQWIEEFSRGSSGLRFSSGAAESCSISRCNNVWSEAASSESVEMLLKSVGQEEVIPVQTNPKELDACDELGCIIKHMEPRLKQEGNASSKAAEVTGLGLKLLSGEVPENFAVLDSGMERQTPLPEDTSERDKGDATIDGGLGDVTAVAVEVMEGNSSIGRECNDANQREREDDALVSAPLDDRTQLSSTMGSQVDTQNLVTVNDRLSNEDAPDHVNDDLNANQEERQIDPNLDANVHVNSASHLENPLSAMSVEAVEKADAIETKLNNMEESCLRGKGGSDFSEDLKIRDQSKVNKDEESLMINENVTTFKMHEAVDSNVSQSNNKNLVVESVTTMSAVEEIEASEDKVDASANSTVGVNSNANVVCSSVEFLSESNPQVPVPSSLSGDSVGLGGKMMVPGQGDVHGSNRDGSCDAKKSMKLPSDSSNMDCEVIASGVVDRGLEVGGSETELIVSNLQSDAAAGNESASNATLQSAEVVSCGKVDGAVVLSGRGIATDTVVDHKDAEMPSADMEGSTHLDKQEDITDKSSIEPTLSELKACTASESENGKCVAAANQSLPVADACNTECQSESHAAELNTTSQKCTTEVELCPPLSDSNVNRDDAVAPLKESDDKASLVVPGESQKDADKNDETVIASGGMTLFFLECGSSAILDKPEGTPTVSKTAGLSQNGSERKEAERLPVRTLSVSEISGADARKLMSVPYIAKQNDALRDDKSFTFEVTPLKDLPQNEAPNRWQPFSLQPSKQSPVVDGAPSTSGSGQLDPKIAQDLSGASPKVPDVAVAHSGPKGSTARKTRRGSGKAAGKESTKKRNPVKETTPVRLDREKLSNIPLNPGISPVMQSSEMQRYGLVDSSGVKPFSLATSTSSLPDLNSASPSAGFHQPFTDLQQVQLRAQIFVYGALIQGSAPDEACMMSAFGGPDGGRSIWDNAWRSCIERHLGKKSQVINAETPVQSRSGAKASEQVAKQSTVQSKAIASPAVRPSSKGTPIVNPMVPLSSPLWSMSTPSGETLQSSGMPRGPVSEYPRPLSPLQPHQTPPVRNYVAHNPSSWMPPSPFPGSWGPSHTTTLDATGHFAMQVPLSEFQLTPFKDSSAMNSSGVKHVATGLVAPTGTSTVITGTVPASDSKKGTASSGQPSAEPKPRKRKKTVVSGSPAQDALYPLPQIESTPARAVAANPSTSAAIVTSTGFASEDPKERTVSPISSTPIDLKKGDDGTSSSGSILFAAREAARKKVEAASAASKRAENVDAIIRAAELAAEAVSQAGNLVTLGDPLSLTELVAAGPEGSVVGSVKDSKGKKSRKSSELTKAAGAVVESEDGTRSAAARNELDKTEEWLQETDIKEDSHVEVFKDSSGFKAAWFSANVLSLKDGKAYVCYTDLAVGEGLEKLKEWVTLSGEGDEAPKIRVARPVTALPGTRKRRRAAMGDYSWSVGDKVDAWIQDSWWEGVITEKNQKDETMLTVHFPVQEETSVVRAWHLRPSLVWRDGEWIEWSSSRASNSSSLGGDTPQEKRQRVRSSVKEAKGKDKALKSTDPVVSDKPHEPTLLELSVDEKLFNIGKSTRNESKPDSLRMTRTGLQKEGSRVVFGVPKPGKKRKFMEVSKHYVADGSSKTNATNESMKHAKHLMPQGSSRGWKSTTKTESNEKQAALPKPKVLRSGKPQTFSGRTIPRKENVKSNAGSTFDDGTASDNTVKSKESVGHVENASGKDNLMEFQSFSGSEGAAEGPIVFSSSSVPSDKSSSKKISAGNAKPERISKGKLAPSGAKLGKIEEDKILSGGPSKLNHETSEPRRSNRRIQPTSRVSTFILPFLFYILSL</sequence>
<feature type="region of interest" description="Disordered" evidence="1">
    <location>
        <begin position="790"/>
        <end position="884"/>
    </location>
</feature>
<feature type="region of interest" description="Disordered" evidence="1">
    <location>
        <begin position="573"/>
        <end position="595"/>
    </location>
</feature>
<feature type="region of interest" description="Disordered" evidence="1">
    <location>
        <begin position="720"/>
        <end position="746"/>
    </location>
</feature>
<dbReference type="EMBL" id="JAKUCV010003525">
    <property type="protein sequence ID" value="KAJ4838545.1"/>
    <property type="molecule type" value="Genomic_DNA"/>
</dbReference>
<reference evidence="3" key="1">
    <citation type="submission" date="2022-02" db="EMBL/GenBank/DDBJ databases">
        <authorList>
            <person name="Henning P.M."/>
            <person name="McCubbin A.G."/>
            <person name="Shore J.S."/>
        </authorList>
    </citation>
    <scope>NUCLEOTIDE SEQUENCE</scope>
    <source>
        <strain evidence="3">F60SS</strain>
        <tissue evidence="3">Leaves</tissue>
    </source>
</reference>
<feature type="compositionally biased region" description="Basic and acidic residues" evidence="1">
    <location>
        <begin position="1573"/>
        <end position="1605"/>
    </location>
</feature>
<feature type="domain" description="Agenet" evidence="2">
    <location>
        <begin position="1493"/>
        <end position="1551"/>
    </location>
</feature>
<dbReference type="InterPro" id="IPR055274">
    <property type="entry name" value="SWO1"/>
</dbReference>
<feature type="region of interest" description="Disordered" evidence="1">
    <location>
        <begin position="1017"/>
        <end position="1056"/>
    </location>
</feature>
<feature type="compositionally biased region" description="Polar residues" evidence="1">
    <location>
        <begin position="1030"/>
        <end position="1040"/>
    </location>
</feature>
<dbReference type="SMART" id="SM00743">
    <property type="entry name" value="Agenet"/>
    <property type="match status" value="2"/>
</dbReference>
<feature type="region of interest" description="Disordered" evidence="1">
    <location>
        <begin position="1352"/>
        <end position="1374"/>
    </location>
</feature>
<feature type="compositionally biased region" description="Polar residues" evidence="1">
    <location>
        <begin position="725"/>
        <end position="737"/>
    </location>
</feature>
<feature type="region of interest" description="Disordered" evidence="1">
    <location>
        <begin position="1560"/>
        <end position="1605"/>
    </location>
</feature>
<feature type="compositionally biased region" description="Low complexity" evidence="1">
    <location>
        <begin position="1795"/>
        <end position="1810"/>
    </location>
</feature>
<keyword evidence="4" id="KW-1185">Reference proteome</keyword>
<gene>
    <name evidence="3" type="ORF">Tsubulata_032876</name>
</gene>
<organism evidence="3 4">
    <name type="scientific">Turnera subulata</name>
    <dbReference type="NCBI Taxonomy" id="218843"/>
    <lineage>
        <taxon>Eukaryota</taxon>
        <taxon>Viridiplantae</taxon>
        <taxon>Streptophyta</taxon>
        <taxon>Embryophyta</taxon>
        <taxon>Tracheophyta</taxon>
        <taxon>Spermatophyta</taxon>
        <taxon>Magnoliopsida</taxon>
        <taxon>eudicotyledons</taxon>
        <taxon>Gunneridae</taxon>
        <taxon>Pentapetalae</taxon>
        <taxon>rosids</taxon>
        <taxon>fabids</taxon>
        <taxon>Malpighiales</taxon>
        <taxon>Passifloraceae</taxon>
        <taxon>Turnera</taxon>
    </lineage>
</organism>